<dbReference type="EMBL" id="BAOS01000004">
    <property type="protein sequence ID" value="GAX59769.1"/>
    <property type="molecule type" value="Genomic_DNA"/>
</dbReference>
<dbReference type="PANTHER" id="PTHR43586">
    <property type="entry name" value="CYSTEINE DESULFURASE"/>
    <property type="match status" value="1"/>
</dbReference>
<protein>
    <submittedName>
        <fullName evidence="3">Selenocysteine lyase</fullName>
    </submittedName>
</protein>
<proteinExistence type="predicted"/>
<dbReference type="PANTHER" id="PTHR43586:SF4">
    <property type="entry name" value="ISOPENICILLIN N EPIMERASE"/>
    <property type="match status" value="1"/>
</dbReference>
<dbReference type="InterPro" id="IPR015424">
    <property type="entry name" value="PyrdxlP-dep_Trfase"/>
</dbReference>
<dbReference type="SUPFAM" id="SSF53383">
    <property type="entry name" value="PLP-dependent transferases"/>
    <property type="match status" value="1"/>
</dbReference>
<gene>
    <name evidence="3" type="ORF">SCALIN_C04_0257</name>
</gene>
<sequence>MKAGLEFCIREGIDKIRLHEQKLAMKLLKVLASDDRFEIYGSLDEDRRVGIASLNIKGIKPDEVCAILDNTFNIAVRSGLHCAPYTHREIGTFPEGMVRISPGYFNTVEEIEETITGLKKIADSCNYIS</sequence>
<comment type="caution">
    <text evidence="3">The sequence shown here is derived from an EMBL/GenBank/DDBJ whole genome shotgun (WGS) entry which is preliminary data.</text>
</comment>
<name>A0A286TV60_9BACT</name>
<dbReference type="InterPro" id="IPR000192">
    <property type="entry name" value="Aminotrans_V_dom"/>
</dbReference>
<dbReference type="InterPro" id="IPR015422">
    <property type="entry name" value="PyrdxlP-dep_Trfase_small"/>
</dbReference>
<dbReference type="GO" id="GO:0016829">
    <property type="term" value="F:lyase activity"/>
    <property type="evidence" value="ECO:0007669"/>
    <property type="project" value="UniProtKB-KW"/>
</dbReference>
<evidence type="ECO:0000313" key="4">
    <source>
        <dbReference type="Proteomes" id="UP000218542"/>
    </source>
</evidence>
<keyword evidence="4" id="KW-1185">Reference proteome</keyword>
<dbReference type="Proteomes" id="UP000218542">
    <property type="component" value="Unassembled WGS sequence"/>
</dbReference>
<feature type="domain" description="Aminotransferase class V" evidence="2">
    <location>
        <begin position="1"/>
        <end position="112"/>
    </location>
</feature>
<keyword evidence="3" id="KW-0456">Lyase</keyword>
<reference evidence="4" key="1">
    <citation type="journal article" date="2017" name="Environ. Microbiol. Rep.">
        <title>Genetic Diversity of Marine Anaerobic Ammonium-Oxidizing Bacteria as Revealed by Genomic and Proteomic Analyses of 'Candidatus Scalindua japonica'.</title>
        <authorList>
            <person name="Oshiki M."/>
            <person name="Mizuto K."/>
            <person name="Kimura Z."/>
            <person name="Kindaichi T."/>
            <person name="Satoh H."/>
            <person name="Okabe S."/>
        </authorList>
    </citation>
    <scope>NUCLEOTIDE SEQUENCE [LARGE SCALE GENOMIC DNA]</scope>
    <source>
        <strain evidence="4">husup-a2</strain>
    </source>
</reference>
<evidence type="ECO:0000256" key="1">
    <source>
        <dbReference type="ARBA" id="ARBA00022898"/>
    </source>
</evidence>
<evidence type="ECO:0000313" key="3">
    <source>
        <dbReference type="EMBL" id="GAX59769.1"/>
    </source>
</evidence>
<dbReference type="AlphaFoldDB" id="A0A286TV60"/>
<evidence type="ECO:0000259" key="2">
    <source>
        <dbReference type="Pfam" id="PF00266"/>
    </source>
</evidence>
<dbReference type="RefSeq" id="WP_261340985.1">
    <property type="nucleotide sequence ID" value="NZ_BAOS01000004.1"/>
</dbReference>
<keyword evidence="1" id="KW-0663">Pyridoxal phosphate</keyword>
<dbReference type="Gene3D" id="3.90.1150.10">
    <property type="entry name" value="Aspartate Aminotransferase, domain 1"/>
    <property type="match status" value="1"/>
</dbReference>
<organism evidence="3 4">
    <name type="scientific">Candidatus Scalindua japonica</name>
    <dbReference type="NCBI Taxonomy" id="1284222"/>
    <lineage>
        <taxon>Bacteria</taxon>
        <taxon>Pseudomonadati</taxon>
        <taxon>Planctomycetota</taxon>
        <taxon>Candidatus Brocadiia</taxon>
        <taxon>Candidatus Brocadiales</taxon>
        <taxon>Candidatus Scalinduaceae</taxon>
        <taxon>Candidatus Scalindua</taxon>
    </lineage>
</organism>
<accession>A0A286TV60</accession>
<dbReference type="Pfam" id="PF00266">
    <property type="entry name" value="Aminotran_5"/>
    <property type="match status" value="1"/>
</dbReference>